<proteinExistence type="predicted"/>
<accession>A0ABQ5DUV0</accession>
<dbReference type="Proteomes" id="UP001151760">
    <property type="component" value="Unassembled WGS sequence"/>
</dbReference>
<comment type="caution">
    <text evidence="1">The sequence shown here is derived from an EMBL/GenBank/DDBJ whole genome shotgun (WGS) entry which is preliminary data.</text>
</comment>
<sequence length="120" mass="13920">MEESPFKKFKEDKVKDRHMAIQCTQPKRKRDASWFKEKVLLVQAQAEGKELDEEQLMLMKSDCDDISSTKAILMANLSSCDSDVLYEVPYSDTFQNDMINQSVQELQYSEQAPIVNYPDD</sequence>
<gene>
    <name evidence="1" type="ORF">Tco_0951442</name>
</gene>
<evidence type="ECO:0000313" key="2">
    <source>
        <dbReference type="Proteomes" id="UP001151760"/>
    </source>
</evidence>
<name>A0ABQ5DUV0_9ASTR</name>
<evidence type="ECO:0000313" key="1">
    <source>
        <dbReference type="EMBL" id="GJT42727.1"/>
    </source>
</evidence>
<reference evidence="1" key="1">
    <citation type="journal article" date="2022" name="Int. J. Mol. Sci.">
        <title>Draft Genome of Tanacetum Coccineum: Genomic Comparison of Closely Related Tanacetum-Family Plants.</title>
        <authorList>
            <person name="Yamashiro T."/>
            <person name="Shiraishi A."/>
            <person name="Nakayama K."/>
            <person name="Satake H."/>
        </authorList>
    </citation>
    <scope>NUCLEOTIDE SEQUENCE</scope>
</reference>
<organism evidence="1 2">
    <name type="scientific">Tanacetum coccineum</name>
    <dbReference type="NCBI Taxonomy" id="301880"/>
    <lineage>
        <taxon>Eukaryota</taxon>
        <taxon>Viridiplantae</taxon>
        <taxon>Streptophyta</taxon>
        <taxon>Embryophyta</taxon>
        <taxon>Tracheophyta</taxon>
        <taxon>Spermatophyta</taxon>
        <taxon>Magnoliopsida</taxon>
        <taxon>eudicotyledons</taxon>
        <taxon>Gunneridae</taxon>
        <taxon>Pentapetalae</taxon>
        <taxon>asterids</taxon>
        <taxon>campanulids</taxon>
        <taxon>Asterales</taxon>
        <taxon>Asteraceae</taxon>
        <taxon>Asteroideae</taxon>
        <taxon>Anthemideae</taxon>
        <taxon>Anthemidinae</taxon>
        <taxon>Tanacetum</taxon>
    </lineage>
</organism>
<keyword evidence="2" id="KW-1185">Reference proteome</keyword>
<dbReference type="EMBL" id="BQNB010015669">
    <property type="protein sequence ID" value="GJT42727.1"/>
    <property type="molecule type" value="Genomic_DNA"/>
</dbReference>
<reference evidence="1" key="2">
    <citation type="submission" date="2022-01" db="EMBL/GenBank/DDBJ databases">
        <authorList>
            <person name="Yamashiro T."/>
            <person name="Shiraishi A."/>
            <person name="Satake H."/>
            <person name="Nakayama K."/>
        </authorList>
    </citation>
    <scope>NUCLEOTIDE SEQUENCE</scope>
</reference>
<protein>
    <submittedName>
        <fullName evidence="1">Uncharacterized protein</fullName>
    </submittedName>
</protein>